<name>A0A077Z4V9_TRITR</name>
<dbReference type="AlphaFoldDB" id="A0A077Z4V9"/>
<organism evidence="1 2">
    <name type="scientific">Trichuris trichiura</name>
    <name type="common">Whipworm</name>
    <name type="synonym">Trichocephalus trichiurus</name>
    <dbReference type="NCBI Taxonomy" id="36087"/>
    <lineage>
        <taxon>Eukaryota</taxon>
        <taxon>Metazoa</taxon>
        <taxon>Ecdysozoa</taxon>
        <taxon>Nematoda</taxon>
        <taxon>Enoplea</taxon>
        <taxon>Dorylaimia</taxon>
        <taxon>Trichinellida</taxon>
        <taxon>Trichuridae</taxon>
        <taxon>Trichuris</taxon>
    </lineage>
</organism>
<dbReference type="SUPFAM" id="SSF48452">
    <property type="entry name" value="TPR-like"/>
    <property type="match status" value="1"/>
</dbReference>
<reference evidence="1" key="2">
    <citation type="submission" date="2014-03" db="EMBL/GenBank/DDBJ databases">
        <title>The whipworm genome and dual-species transcriptomics of an intimate host-pathogen interaction.</title>
        <authorList>
            <person name="Foth B.J."/>
            <person name="Tsai I.J."/>
            <person name="Reid A.J."/>
            <person name="Bancroft A.J."/>
            <person name="Nichol S."/>
            <person name="Tracey A."/>
            <person name="Holroyd N."/>
            <person name="Cotton J.A."/>
            <person name="Stanley E.J."/>
            <person name="Zarowiecki M."/>
            <person name="Liu J.Z."/>
            <person name="Huckvale T."/>
            <person name="Cooper P.J."/>
            <person name="Grencis R.K."/>
            <person name="Berriman M."/>
        </authorList>
    </citation>
    <scope>NUCLEOTIDE SEQUENCE [LARGE SCALE GENOMIC DNA]</scope>
</reference>
<dbReference type="EMBL" id="HG805922">
    <property type="protein sequence ID" value="CDW54889.1"/>
    <property type="molecule type" value="Genomic_DNA"/>
</dbReference>
<evidence type="ECO:0000313" key="1">
    <source>
        <dbReference type="EMBL" id="CDW54889.1"/>
    </source>
</evidence>
<dbReference type="Proteomes" id="UP000030665">
    <property type="component" value="Unassembled WGS sequence"/>
</dbReference>
<protein>
    <submittedName>
        <fullName evidence="1">Uncharacterized protein</fullName>
    </submittedName>
</protein>
<proteinExistence type="predicted"/>
<evidence type="ECO:0000313" key="2">
    <source>
        <dbReference type="Proteomes" id="UP000030665"/>
    </source>
</evidence>
<dbReference type="InterPro" id="IPR011990">
    <property type="entry name" value="TPR-like_helical_dom_sf"/>
</dbReference>
<dbReference type="Gene3D" id="1.25.40.10">
    <property type="entry name" value="Tetratricopeptide repeat domain"/>
    <property type="match status" value="1"/>
</dbReference>
<accession>A0A077Z4V9</accession>
<gene>
    <name evidence="1" type="ORF">TTRE_0000315901</name>
</gene>
<sequence length="186" mass="21397">MGRSCEAKQYIKKALHIFKQNKNRMNDDEQTQWTLQLYDELSNNEYDLERINDACVHLQVVIQVVENAVESENSVLIPLYLRMARVLEKMSEKQKAIEYYEKAQAAAFSKPIDDLRRADASINVIKELTCHARDLIDCRKLKEYLESAAAVYARDLGENDPKTIEVQCILSGLKSTDNNDRSESAH</sequence>
<keyword evidence="2" id="KW-1185">Reference proteome</keyword>
<dbReference type="OrthoDB" id="9986634at2759"/>
<reference evidence="1" key="1">
    <citation type="submission" date="2014-01" db="EMBL/GenBank/DDBJ databases">
        <authorList>
            <person name="Aslett M."/>
        </authorList>
    </citation>
    <scope>NUCLEOTIDE SEQUENCE</scope>
</reference>